<proteinExistence type="predicted"/>
<accession>A0A1A9Z2L6</accession>
<evidence type="ECO:0000256" key="1">
    <source>
        <dbReference type="SAM" id="Coils"/>
    </source>
</evidence>
<dbReference type="Proteomes" id="UP000092445">
    <property type="component" value="Unassembled WGS sequence"/>
</dbReference>
<dbReference type="AlphaFoldDB" id="A0A1A9Z2L6"/>
<reference evidence="3" key="2">
    <citation type="submission" date="2020-05" db="UniProtKB">
        <authorList>
            <consortium name="EnsemblMetazoa"/>
        </authorList>
    </citation>
    <scope>IDENTIFICATION</scope>
    <source>
        <strain evidence="3">IAEA</strain>
    </source>
</reference>
<feature type="coiled-coil region" evidence="1">
    <location>
        <begin position="6"/>
        <end position="82"/>
    </location>
</feature>
<feature type="region of interest" description="Disordered" evidence="2">
    <location>
        <begin position="244"/>
        <end position="292"/>
    </location>
</feature>
<dbReference type="EnsemblMetazoa" id="GPAI001822-RA">
    <property type="protein sequence ID" value="GPAI001822-PA"/>
    <property type="gene ID" value="GPAI001822"/>
</dbReference>
<evidence type="ECO:0000313" key="4">
    <source>
        <dbReference type="Proteomes" id="UP000092445"/>
    </source>
</evidence>
<name>A0A1A9Z2L6_GLOPL</name>
<keyword evidence="4" id="KW-1185">Reference proteome</keyword>
<sequence>QRNLALNKAKETFEETKISLQKSLQEAQKLTNAARDERNMLIVSIIEDSEKLRNVQEEHHQLVTFKERVQQLQNRKLELQIELSKLPTPLSTMELQTSSSSLQAQFQMTAFPSLTNFIQNINSSVDNKIRSLTTVPISEAFGAASAPTVKSTYSPKKIDNQVYFQKPTTNTNLAVDSNRANSNFKWSIEFKKPIIDKRNTDGLNSVGKTFEWNVACEKPINSENTISEFSVGIEKVAVEEKIKKRPDKTDSVSESSAQDQREKSNIPEEVIVQETEEEKPGEAAENVINLKNPEEISKPKIEILENVAIKLPN</sequence>
<dbReference type="VEuPathDB" id="VectorBase:GPAI001822"/>
<evidence type="ECO:0000313" key="3">
    <source>
        <dbReference type="EnsemblMetazoa" id="GPAI001822-PA"/>
    </source>
</evidence>
<organism evidence="3 4">
    <name type="scientific">Glossina pallidipes</name>
    <name type="common">Tsetse fly</name>
    <dbReference type="NCBI Taxonomy" id="7398"/>
    <lineage>
        <taxon>Eukaryota</taxon>
        <taxon>Metazoa</taxon>
        <taxon>Ecdysozoa</taxon>
        <taxon>Arthropoda</taxon>
        <taxon>Hexapoda</taxon>
        <taxon>Insecta</taxon>
        <taxon>Pterygota</taxon>
        <taxon>Neoptera</taxon>
        <taxon>Endopterygota</taxon>
        <taxon>Diptera</taxon>
        <taxon>Brachycera</taxon>
        <taxon>Muscomorpha</taxon>
        <taxon>Hippoboscoidea</taxon>
        <taxon>Glossinidae</taxon>
        <taxon>Glossina</taxon>
    </lineage>
</organism>
<keyword evidence="1" id="KW-0175">Coiled coil</keyword>
<reference evidence="4" key="1">
    <citation type="submission" date="2014-03" db="EMBL/GenBank/DDBJ databases">
        <authorList>
            <person name="Aksoy S."/>
            <person name="Warren W."/>
            <person name="Wilson R.K."/>
        </authorList>
    </citation>
    <scope>NUCLEOTIDE SEQUENCE [LARGE SCALE GENOMIC DNA]</scope>
    <source>
        <strain evidence="4">IAEA</strain>
    </source>
</reference>
<protein>
    <submittedName>
        <fullName evidence="3">Uncharacterized protein</fullName>
    </submittedName>
</protein>
<evidence type="ECO:0000256" key="2">
    <source>
        <dbReference type="SAM" id="MobiDB-lite"/>
    </source>
</evidence>